<keyword evidence="8" id="KW-1185">Reference proteome</keyword>
<name>A0A1E7L3C0_9ACTN</name>
<reference evidence="7 8" key="1">
    <citation type="journal article" date="2016" name="Front. Microbiol.">
        <title>Comparative Genomics Analysis of Streptomyces Species Reveals Their Adaptation to the Marine Environment and Their Diversity at the Genomic Level.</title>
        <authorList>
            <person name="Tian X."/>
            <person name="Zhang Z."/>
            <person name="Yang T."/>
            <person name="Chen M."/>
            <person name="Li J."/>
            <person name="Chen F."/>
            <person name="Yang J."/>
            <person name="Li W."/>
            <person name="Zhang B."/>
            <person name="Zhang Z."/>
            <person name="Wu J."/>
            <person name="Zhang C."/>
            <person name="Long L."/>
            <person name="Xiao J."/>
        </authorList>
    </citation>
    <scope>NUCLEOTIDE SEQUENCE [LARGE SCALE GENOMIC DNA]</scope>
    <source>
        <strain evidence="7 8">SCSIO 10429</strain>
    </source>
</reference>
<dbReference type="GO" id="GO:0008168">
    <property type="term" value="F:methyltransferase activity"/>
    <property type="evidence" value="ECO:0007669"/>
    <property type="project" value="UniProtKB-UniRule"/>
</dbReference>
<evidence type="ECO:0000256" key="1">
    <source>
        <dbReference type="ARBA" id="ARBA00003907"/>
    </source>
</evidence>
<protein>
    <recommendedName>
        <fullName evidence="6">S-adenosyl-L-methionine-dependent methyltransferase</fullName>
        <ecNumber evidence="6">2.1.1.-</ecNumber>
    </recommendedName>
</protein>
<comment type="function">
    <text evidence="1 6">Exhibits S-adenosyl-L-methionine-dependent methyltransferase activity.</text>
</comment>
<accession>A0A1E7L3C0</accession>
<organism evidence="7 8">
    <name type="scientific">Streptomyces nanshensis</name>
    <dbReference type="NCBI Taxonomy" id="518642"/>
    <lineage>
        <taxon>Bacteria</taxon>
        <taxon>Bacillati</taxon>
        <taxon>Actinomycetota</taxon>
        <taxon>Actinomycetes</taxon>
        <taxon>Kitasatosporales</taxon>
        <taxon>Streptomycetaceae</taxon>
        <taxon>Streptomyces</taxon>
    </lineage>
</organism>
<dbReference type="Gene3D" id="3.40.50.150">
    <property type="entry name" value="Vaccinia Virus protein VP39"/>
    <property type="match status" value="1"/>
</dbReference>
<dbReference type="Proteomes" id="UP000176005">
    <property type="component" value="Unassembled WGS sequence"/>
</dbReference>
<dbReference type="PATRIC" id="fig|518642.10.peg.3731"/>
<evidence type="ECO:0000256" key="2">
    <source>
        <dbReference type="ARBA" id="ARBA00008138"/>
    </source>
</evidence>
<proteinExistence type="inferred from homology"/>
<comment type="caution">
    <text evidence="7">The sequence shown here is derived from an EMBL/GenBank/DDBJ whole genome shotgun (WGS) entry which is preliminary data.</text>
</comment>
<dbReference type="PANTHER" id="PTHR43619">
    <property type="entry name" value="S-ADENOSYL-L-METHIONINE-DEPENDENT METHYLTRANSFERASE YKTD-RELATED"/>
    <property type="match status" value="1"/>
</dbReference>
<evidence type="ECO:0000256" key="4">
    <source>
        <dbReference type="ARBA" id="ARBA00022679"/>
    </source>
</evidence>
<evidence type="ECO:0000256" key="6">
    <source>
        <dbReference type="RuleBase" id="RU362030"/>
    </source>
</evidence>
<dbReference type="SUPFAM" id="SSF53335">
    <property type="entry name" value="S-adenosyl-L-methionine-dependent methyltransferases"/>
    <property type="match status" value="1"/>
</dbReference>
<dbReference type="EMBL" id="LJGW01000279">
    <property type="protein sequence ID" value="OEV10687.1"/>
    <property type="molecule type" value="Genomic_DNA"/>
</dbReference>
<dbReference type="InterPro" id="IPR029063">
    <property type="entry name" value="SAM-dependent_MTases_sf"/>
</dbReference>
<dbReference type="Pfam" id="PF04072">
    <property type="entry name" value="LCM"/>
    <property type="match status" value="1"/>
</dbReference>
<dbReference type="InterPro" id="IPR007213">
    <property type="entry name" value="Ppm1/Ppm2/Tcmp"/>
</dbReference>
<evidence type="ECO:0000313" key="7">
    <source>
        <dbReference type="EMBL" id="OEV10687.1"/>
    </source>
</evidence>
<gene>
    <name evidence="7" type="ORF">AN218_16460</name>
</gene>
<evidence type="ECO:0000256" key="5">
    <source>
        <dbReference type="ARBA" id="ARBA00022691"/>
    </source>
</evidence>
<dbReference type="AlphaFoldDB" id="A0A1E7L3C0"/>
<dbReference type="InterPro" id="IPR011610">
    <property type="entry name" value="SAM_mthyl_Trfase_ML2640-like"/>
</dbReference>
<sequence length="295" mass="31840">MSTDQQWDIVTGVGLTALAVAAGRAAESDRPDALITDPYAARLVAAAQAPVPFPFADGAEGAAAMASEDEELWRGATDYIGVRSRVFDDYFLSASEEGIRQAVILASGLDTRPYRLSWPSGTVCFELDQPAVLAFKSETLEGEGATPGCDRRPVPIDLREDWGAALEAAGFDPSRPTAWLAEGLLPYLPPEAEARLFTEVSRLSAAGSRFAVERIDNVMQVLDDETMVERSKSFGMDFRSLFPEGDRSPVTDQLKGLGWELEEHGVAESAAALDRPMPGITMFAEHVSHTFGRLG</sequence>
<dbReference type="NCBIfam" id="TIGR00027">
    <property type="entry name" value="mthyl_TIGR00027"/>
    <property type="match status" value="1"/>
</dbReference>
<evidence type="ECO:0000313" key="8">
    <source>
        <dbReference type="Proteomes" id="UP000176005"/>
    </source>
</evidence>
<comment type="similarity">
    <text evidence="2 6">Belongs to the UPF0677 family.</text>
</comment>
<dbReference type="EC" id="2.1.1.-" evidence="6"/>
<keyword evidence="5 6" id="KW-0949">S-adenosyl-L-methionine</keyword>
<dbReference type="RefSeq" id="WP_070017647.1">
    <property type="nucleotide sequence ID" value="NZ_LJGW01000279.1"/>
</dbReference>
<dbReference type="PANTHER" id="PTHR43619:SF2">
    <property type="entry name" value="S-ADENOSYL-L-METHIONINE-DEPENDENT METHYLTRANSFERASES SUPERFAMILY PROTEIN"/>
    <property type="match status" value="1"/>
</dbReference>
<evidence type="ECO:0000256" key="3">
    <source>
        <dbReference type="ARBA" id="ARBA00022603"/>
    </source>
</evidence>
<keyword evidence="3 6" id="KW-0489">Methyltransferase</keyword>
<keyword evidence="4" id="KW-0808">Transferase</keyword>
<dbReference type="GO" id="GO:0032259">
    <property type="term" value="P:methylation"/>
    <property type="evidence" value="ECO:0007669"/>
    <property type="project" value="UniProtKB-KW"/>
</dbReference>